<dbReference type="AlphaFoldDB" id="A0A1P8WKS3"/>
<keyword evidence="2" id="KW-0472">Membrane</keyword>
<organism evidence="4 5">
    <name type="scientific">Fuerstiella marisgermanici</name>
    <dbReference type="NCBI Taxonomy" id="1891926"/>
    <lineage>
        <taxon>Bacteria</taxon>
        <taxon>Pseudomonadati</taxon>
        <taxon>Planctomycetota</taxon>
        <taxon>Planctomycetia</taxon>
        <taxon>Planctomycetales</taxon>
        <taxon>Planctomycetaceae</taxon>
        <taxon>Fuerstiella</taxon>
    </lineage>
</organism>
<sequence>MMSPQIQKLTRLARTFRGFTPTAARSRKKFALHMPDATAPITGNSPMPVSDSVKFPVSQLRRAGLRLTTVLGVASAVLISNAFAGDAAESQGPSSDSAIEYSDVVNGGLLFVDGTHIPGPHSVQATSETITVNGVPVEVTLDGRDFDDMMEDEDWDMDRVERRGRSRSRRGSRETQQTPARSARRLVQCLSDDFDVVIFSGEPLRVIPMGDDKYALYTGLLTNEPTSEQRQEFLRVAKDQSAVVLWDQWLTEFRISSTLRKRLEQFVTESDAVVAEMESKMAAQYRLETFAYPLTLVGMMLGVIAFGHMLKWTGRNFVCEQNGGSPVETIRCVETGLLLMLGMSGVDLLWTIMAGQAGVMTEVNPLAASFIHSPSSLALFKVTATAIGCGVLYAFRERRRVQEVTWWMCLVCVLVTFRWVMFDSMTTS</sequence>
<name>A0A1P8WKS3_9PLAN</name>
<evidence type="ECO:0000259" key="3">
    <source>
        <dbReference type="Pfam" id="PF18902"/>
    </source>
</evidence>
<evidence type="ECO:0000256" key="1">
    <source>
        <dbReference type="SAM" id="MobiDB-lite"/>
    </source>
</evidence>
<feature type="region of interest" description="Disordered" evidence="1">
    <location>
        <begin position="148"/>
        <end position="183"/>
    </location>
</feature>
<accession>A0A1P8WKS3</accession>
<dbReference type="EMBL" id="CP017641">
    <property type="protein sequence ID" value="APZ94643.1"/>
    <property type="molecule type" value="Genomic_DNA"/>
</dbReference>
<evidence type="ECO:0000313" key="5">
    <source>
        <dbReference type="Proteomes" id="UP000187735"/>
    </source>
</evidence>
<evidence type="ECO:0000256" key="2">
    <source>
        <dbReference type="SAM" id="Phobius"/>
    </source>
</evidence>
<keyword evidence="2" id="KW-1133">Transmembrane helix</keyword>
<proteinExistence type="predicted"/>
<dbReference type="KEGG" id="fmr:Fuma_04276"/>
<gene>
    <name evidence="4" type="ORF">Fuma_04276</name>
</gene>
<feature type="transmembrane region" description="Helical" evidence="2">
    <location>
        <begin position="290"/>
        <end position="310"/>
    </location>
</feature>
<feature type="domain" description="DUF5658" evidence="3">
    <location>
        <begin position="340"/>
        <end position="415"/>
    </location>
</feature>
<reference evidence="4 5" key="1">
    <citation type="journal article" date="2016" name="Front. Microbiol.">
        <title>Fuerstia marisgermanicae gen. nov., sp. nov., an Unusual Member of the Phylum Planctomycetes from the German Wadden Sea.</title>
        <authorList>
            <person name="Kohn T."/>
            <person name="Heuer A."/>
            <person name="Jogler M."/>
            <person name="Vollmers J."/>
            <person name="Boedeker C."/>
            <person name="Bunk B."/>
            <person name="Rast P."/>
            <person name="Borchert D."/>
            <person name="Glockner I."/>
            <person name="Freese H.M."/>
            <person name="Klenk H.P."/>
            <person name="Overmann J."/>
            <person name="Kaster A.K."/>
            <person name="Rohde M."/>
            <person name="Wiegand S."/>
            <person name="Jogler C."/>
        </authorList>
    </citation>
    <scope>NUCLEOTIDE SEQUENCE [LARGE SCALE GENOMIC DNA]</scope>
    <source>
        <strain evidence="4 5">NH11</strain>
    </source>
</reference>
<evidence type="ECO:0000313" key="4">
    <source>
        <dbReference type="EMBL" id="APZ94643.1"/>
    </source>
</evidence>
<dbReference type="InterPro" id="IPR043717">
    <property type="entry name" value="DUF5658"/>
</dbReference>
<feature type="transmembrane region" description="Helical" evidence="2">
    <location>
        <begin position="377"/>
        <end position="395"/>
    </location>
</feature>
<keyword evidence="2" id="KW-0812">Transmembrane</keyword>
<protein>
    <recommendedName>
        <fullName evidence="3">DUF5658 domain-containing protein</fullName>
    </recommendedName>
</protein>
<dbReference type="Proteomes" id="UP000187735">
    <property type="component" value="Chromosome"/>
</dbReference>
<dbReference type="STRING" id="1891926.Fuma_04276"/>
<dbReference type="Pfam" id="PF18902">
    <property type="entry name" value="DUF5658"/>
    <property type="match status" value="1"/>
</dbReference>
<feature type="transmembrane region" description="Helical" evidence="2">
    <location>
        <begin position="404"/>
        <end position="422"/>
    </location>
</feature>
<keyword evidence="5" id="KW-1185">Reference proteome</keyword>
<feature type="transmembrane region" description="Helical" evidence="2">
    <location>
        <begin position="337"/>
        <end position="357"/>
    </location>
</feature>